<dbReference type="CDD" id="cd00364">
    <property type="entry name" value="Ribosomal_uS17"/>
    <property type="match status" value="1"/>
</dbReference>
<comment type="function">
    <text evidence="6">One of the primary rRNA binding proteins, it binds specifically to the 5'-end of 16S ribosomal RNA.</text>
</comment>
<reference evidence="9" key="1">
    <citation type="submission" date="2015-05" db="EMBL/GenBank/DDBJ databases">
        <authorList>
            <person name="Manzano-Marin A."/>
        </authorList>
    </citation>
    <scope>NUCLEOTIDE SEQUENCE [LARGE SCALE GENOMIC DNA]</scope>
    <source>
        <strain evidence="9">officinalis</strain>
    </source>
</reference>
<dbReference type="EMBL" id="CVRF01000003">
    <property type="protein sequence ID" value="CRK85840.1"/>
    <property type="molecule type" value="Genomic_DNA"/>
</dbReference>
<dbReference type="GO" id="GO:0022627">
    <property type="term" value="C:cytosolic small ribosomal subunit"/>
    <property type="evidence" value="ECO:0007669"/>
    <property type="project" value="UniProtKB-UniRule"/>
</dbReference>
<dbReference type="NCBIfam" id="TIGR03635">
    <property type="entry name" value="uS17_bact"/>
    <property type="match status" value="1"/>
</dbReference>
<evidence type="ECO:0000256" key="1">
    <source>
        <dbReference type="ARBA" id="ARBA00010254"/>
    </source>
</evidence>
<dbReference type="AlphaFoldDB" id="A0A0M6W7U5"/>
<evidence type="ECO:0000313" key="8">
    <source>
        <dbReference type="EMBL" id="CRK85840.1"/>
    </source>
</evidence>
<dbReference type="GO" id="GO:0019843">
    <property type="term" value="F:rRNA binding"/>
    <property type="evidence" value="ECO:0007669"/>
    <property type="project" value="UniProtKB-UniRule"/>
</dbReference>
<dbReference type="InterPro" id="IPR019984">
    <property type="entry name" value="Ribosomal_uS17_bact/chlr"/>
</dbReference>
<dbReference type="InterPro" id="IPR000266">
    <property type="entry name" value="Ribosomal_uS17"/>
</dbReference>
<dbReference type="PRINTS" id="PR00973">
    <property type="entry name" value="RIBOSOMALS17"/>
</dbReference>
<dbReference type="Pfam" id="PF00366">
    <property type="entry name" value="Ribosomal_S17"/>
    <property type="match status" value="1"/>
</dbReference>
<name>A0A0M6W7U5_9GAMM</name>
<gene>
    <name evidence="6 8" type="primary">rpsQ</name>
    <name evidence="8" type="ORF">SOFFGTOCOR_0428</name>
</gene>
<evidence type="ECO:0000256" key="2">
    <source>
        <dbReference type="ARBA" id="ARBA00022730"/>
    </source>
</evidence>
<sequence length="84" mass="9717">MKNKTRTIQGRVISDKMEKAIIVAIERVVKHKLYGKFIKKTTKLHVQDKNNESKIGDIVEIQQSRPISKTISWVLVRIVTKSIM</sequence>
<evidence type="ECO:0000256" key="4">
    <source>
        <dbReference type="ARBA" id="ARBA00022980"/>
    </source>
</evidence>
<keyword evidence="5 6" id="KW-0687">Ribonucleoprotein</keyword>
<dbReference type="PROSITE" id="PS00056">
    <property type="entry name" value="RIBOSOMAL_S17"/>
    <property type="match status" value="1"/>
</dbReference>
<comment type="similarity">
    <text evidence="1 6 7">Belongs to the universal ribosomal protein uS17 family.</text>
</comment>
<dbReference type="InterPro" id="IPR012340">
    <property type="entry name" value="NA-bd_OB-fold"/>
</dbReference>
<dbReference type="GO" id="GO:0006412">
    <property type="term" value="P:translation"/>
    <property type="evidence" value="ECO:0007669"/>
    <property type="project" value="UniProtKB-UniRule"/>
</dbReference>
<evidence type="ECO:0000256" key="5">
    <source>
        <dbReference type="ARBA" id="ARBA00023274"/>
    </source>
</evidence>
<dbReference type="Gene3D" id="2.40.50.140">
    <property type="entry name" value="Nucleic acid-binding proteins"/>
    <property type="match status" value="1"/>
</dbReference>
<evidence type="ECO:0000313" key="9">
    <source>
        <dbReference type="Proteomes" id="UP000242301"/>
    </source>
</evidence>
<comment type="subunit">
    <text evidence="6">Part of the 30S ribosomal subunit.</text>
</comment>
<evidence type="ECO:0000256" key="6">
    <source>
        <dbReference type="HAMAP-Rule" id="MF_01345"/>
    </source>
</evidence>
<dbReference type="Proteomes" id="UP000242301">
    <property type="component" value="Unassembled WGS sequence"/>
</dbReference>
<dbReference type="HAMAP" id="MF_01345_B">
    <property type="entry name" value="Ribosomal_uS17_B"/>
    <property type="match status" value="1"/>
</dbReference>
<dbReference type="InterPro" id="IPR019979">
    <property type="entry name" value="Ribosomal_uS17_CS"/>
</dbReference>
<dbReference type="GO" id="GO:0003735">
    <property type="term" value="F:structural constituent of ribosome"/>
    <property type="evidence" value="ECO:0007669"/>
    <property type="project" value="UniProtKB-UniRule"/>
</dbReference>
<evidence type="ECO:0000256" key="3">
    <source>
        <dbReference type="ARBA" id="ARBA00022884"/>
    </source>
</evidence>
<dbReference type="STRING" id="1715285.SOFFGTOCOR_0428"/>
<keyword evidence="3 6" id="KW-0694">RNA-binding</keyword>
<keyword evidence="2 6" id="KW-0699">rRNA-binding</keyword>
<dbReference type="SUPFAM" id="SSF50249">
    <property type="entry name" value="Nucleic acid-binding proteins"/>
    <property type="match status" value="1"/>
</dbReference>
<organism evidence="8 9">
    <name type="scientific">Candidatus Providencia siddallii</name>
    <dbReference type="NCBI Taxonomy" id="1715285"/>
    <lineage>
        <taxon>Bacteria</taxon>
        <taxon>Pseudomonadati</taxon>
        <taxon>Pseudomonadota</taxon>
        <taxon>Gammaproteobacteria</taxon>
        <taxon>Enterobacterales</taxon>
        <taxon>Morganellaceae</taxon>
        <taxon>Providencia</taxon>
    </lineage>
</organism>
<evidence type="ECO:0000256" key="7">
    <source>
        <dbReference type="RuleBase" id="RU003872"/>
    </source>
</evidence>
<dbReference type="PANTHER" id="PTHR10744:SF1">
    <property type="entry name" value="SMALL RIBOSOMAL SUBUNIT PROTEIN US17M"/>
    <property type="match status" value="1"/>
</dbReference>
<accession>A0A0M6W7U5</accession>
<keyword evidence="9" id="KW-1185">Reference proteome</keyword>
<protein>
    <recommendedName>
        <fullName evidence="6">Small ribosomal subunit protein uS17</fullName>
    </recommendedName>
</protein>
<proteinExistence type="inferred from homology"/>
<dbReference type="NCBIfam" id="NF004123">
    <property type="entry name" value="PRK05610.1"/>
    <property type="match status" value="1"/>
</dbReference>
<keyword evidence="4 6" id="KW-0689">Ribosomal protein</keyword>
<dbReference type="PANTHER" id="PTHR10744">
    <property type="entry name" value="40S RIBOSOMAL PROTEIN S11 FAMILY MEMBER"/>
    <property type="match status" value="1"/>
</dbReference>